<comment type="cofactor">
    <cofactor evidence="1">
        <name>Zn(2+)</name>
        <dbReference type="ChEBI" id="CHEBI:29105"/>
    </cofactor>
    <text evidence="1">Binds 1 zinc ion per subunit.</text>
</comment>
<evidence type="ECO:0000313" key="6">
    <source>
        <dbReference type="Proteomes" id="UP000249720"/>
    </source>
</evidence>
<accession>A0A2W7TRZ6</accession>
<organism evidence="5 6">
    <name type="scientific">Hydrotalea sandarakina</name>
    <dbReference type="NCBI Taxonomy" id="1004304"/>
    <lineage>
        <taxon>Bacteria</taxon>
        <taxon>Pseudomonadati</taxon>
        <taxon>Bacteroidota</taxon>
        <taxon>Chitinophagia</taxon>
        <taxon>Chitinophagales</taxon>
        <taxon>Chitinophagaceae</taxon>
        <taxon>Hydrotalea</taxon>
    </lineage>
</organism>
<keyword evidence="1" id="KW-0862">Zinc</keyword>
<keyword evidence="2" id="KW-0732">Signal</keyword>
<dbReference type="SUPFAM" id="SSF55486">
    <property type="entry name" value="Metalloproteases ('zincins'), catalytic domain"/>
    <property type="match status" value="1"/>
</dbReference>
<dbReference type="InterPro" id="IPR014782">
    <property type="entry name" value="Peptidase_M1_dom"/>
</dbReference>
<dbReference type="EMBL" id="QKZV01000001">
    <property type="protein sequence ID" value="PZX65882.1"/>
    <property type="molecule type" value="Genomic_DNA"/>
</dbReference>
<dbReference type="PANTHER" id="PTHR45726">
    <property type="entry name" value="LEUKOTRIENE A-4 HYDROLASE"/>
    <property type="match status" value="1"/>
</dbReference>
<feature type="domain" description="Peptidase M1 membrane alanine aminopeptidase" evidence="3">
    <location>
        <begin position="333"/>
        <end position="473"/>
    </location>
</feature>
<dbReference type="GO" id="GO:0008237">
    <property type="term" value="F:metallopeptidase activity"/>
    <property type="evidence" value="ECO:0007669"/>
    <property type="project" value="InterPro"/>
</dbReference>
<sequence length="555" mass="64248">MCNKFLWLILLLAFPFGGSAQLLQNKTVFTHADTLRGSDNAQRNWWNVLHYSITVNPDFESKTIQGKTTIQYAVVKPVTTMQIDLQQPLIVDSIFFHNKNWEFKREDNVVYLEKLPVAKIGSHDSITIFYHGKPREAVRPPWDGGWIWKKDSLNRPWMTVACQGLGASVWYPCKDYQGDEPDNGATLSIISPDTLMAVGNGRLKEVVNTNNQKKIYTWQVVNPINNYDIIPYIGKYVNKKDTLLGAKGLLNLQFWVLDYDTTIAWQQFQQVKPMLRAFEYWFGPYPFYEDGYQLIQAPHLGMEHQSAVAYGNHFKNGYLGRDLSGTGWGLRWDFIIVHESGHEWFGNNITTKDVADMWVHEGFTNYSETLFTEYYYGKEAGTDYNVGSRKNILNDKPIIGPYGVNKEGSSDMYYKGGALLHSIRHSMNNDVLFRKILHGLNKEFYHKTVTTANIENYINQHAGFNFQYVFNQYLRTTQIPVLEYAIDSAEHKVRFRWINCIPKFNLPISLWDDSGVSIKIYPTTSWKLITVSSKQMHLFNDALIQRLYYVKTKKS</sequence>
<feature type="binding site" evidence="1">
    <location>
        <position position="338"/>
    </location>
    <ligand>
        <name>Zn(2+)</name>
        <dbReference type="ChEBI" id="CHEBI:29105"/>
        <note>catalytic</note>
    </ligand>
</feature>
<dbReference type="SUPFAM" id="SSF63737">
    <property type="entry name" value="Leukotriene A4 hydrolase N-terminal domain"/>
    <property type="match status" value="1"/>
</dbReference>
<proteinExistence type="predicted"/>
<gene>
    <name evidence="5" type="ORF">LX80_00375</name>
</gene>
<protein>
    <submittedName>
        <fullName evidence="5">Peptidase M1-like protein</fullName>
    </submittedName>
</protein>
<evidence type="ECO:0000256" key="2">
    <source>
        <dbReference type="SAM" id="SignalP"/>
    </source>
</evidence>
<dbReference type="Pfam" id="PF17900">
    <property type="entry name" value="Peptidase_M1_N"/>
    <property type="match status" value="1"/>
</dbReference>
<feature type="signal peptide" evidence="2">
    <location>
        <begin position="1"/>
        <end position="20"/>
    </location>
</feature>
<dbReference type="InterPro" id="IPR027268">
    <property type="entry name" value="Peptidase_M4/M1_CTD_sf"/>
</dbReference>
<feature type="binding site" evidence="1">
    <location>
        <position position="342"/>
    </location>
    <ligand>
        <name>Zn(2+)</name>
        <dbReference type="ChEBI" id="CHEBI:29105"/>
        <note>catalytic</note>
    </ligand>
</feature>
<name>A0A2W7TRZ6_9BACT</name>
<dbReference type="Proteomes" id="UP000249720">
    <property type="component" value="Unassembled WGS sequence"/>
</dbReference>
<feature type="chain" id="PRO_5016057348" evidence="2">
    <location>
        <begin position="21"/>
        <end position="555"/>
    </location>
</feature>
<dbReference type="Gene3D" id="1.10.390.10">
    <property type="entry name" value="Neutral Protease Domain 2"/>
    <property type="match status" value="1"/>
</dbReference>
<dbReference type="GO" id="GO:0008270">
    <property type="term" value="F:zinc ion binding"/>
    <property type="evidence" value="ECO:0007669"/>
    <property type="project" value="InterPro"/>
</dbReference>
<dbReference type="PANTHER" id="PTHR45726:SF3">
    <property type="entry name" value="LEUKOTRIENE A-4 HYDROLASE"/>
    <property type="match status" value="1"/>
</dbReference>
<evidence type="ECO:0000259" key="4">
    <source>
        <dbReference type="Pfam" id="PF17900"/>
    </source>
</evidence>
<dbReference type="Gene3D" id="2.60.40.1730">
    <property type="entry name" value="tricorn interacting facor f3 domain"/>
    <property type="match status" value="1"/>
</dbReference>
<dbReference type="Pfam" id="PF01433">
    <property type="entry name" value="Peptidase_M1"/>
    <property type="match status" value="1"/>
</dbReference>
<evidence type="ECO:0000313" key="5">
    <source>
        <dbReference type="EMBL" id="PZX65882.1"/>
    </source>
</evidence>
<dbReference type="InterPro" id="IPR034015">
    <property type="entry name" value="M1_LTA4H"/>
</dbReference>
<evidence type="ECO:0000259" key="3">
    <source>
        <dbReference type="Pfam" id="PF01433"/>
    </source>
</evidence>
<dbReference type="CDD" id="cd09603">
    <property type="entry name" value="M1_APN_like"/>
    <property type="match status" value="1"/>
</dbReference>
<keyword evidence="6" id="KW-1185">Reference proteome</keyword>
<dbReference type="RefSeq" id="WP_111293329.1">
    <property type="nucleotide sequence ID" value="NZ_QKZV01000001.1"/>
</dbReference>
<dbReference type="AlphaFoldDB" id="A0A2W7TRZ6"/>
<comment type="caution">
    <text evidence="5">The sequence shown here is derived from an EMBL/GenBank/DDBJ whole genome shotgun (WGS) entry which is preliminary data.</text>
</comment>
<keyword evidence="1" id="KW-0479">Metal-binding</keyword>
<reference evidence="5 6" key="1">
    <citation type="submission" date="2018-06" db="EMBL/GenBank/DDBJ databases">
        <title>Genomic Encyclopedia of Archaeal and Bacterial Type Strains, Phase II (KMG-II): from individual species to whole genera.</title>
        <authorList>
            <person name="Goeker M."/>
        </authorList>
    </citation>
    <scope>NUCLEOTIDE SEQUENCE [LARGE SCALE GENOMIC DNA]</scope>
    <source>
        <strain evidence="5 6">DSM 23241</strain>
    </source>
</reference>
<dbReference type="OrthoDB" id="100605at2"/>
<dbReference type="InterPro" id="IPR042097">
    <property type="entry name" value="Aminopeptidase_N-like_N_sf"/>
</dbReference>
<feature type="binding site" evidence="1">
    <location>
        <position position="361"/>
    </location>
    <ligand>
        <name>Zn(2+)</name>
        <dbReference type="ChEBI" id="CHEBI:29105"/>
        <note>catalytic</note>
    </ligand>
</feature>
<feature type="domain" description="Aminopeptidase N-like N-terminal" evidence="4">
    <location>
        <begin position="49"/>
        <end position="224"/>
    </location>
</feature>
<evidence type="ECO:0000256" key="1">
    <source>
        <dbReference type="PIRSR" id="PIRSR634015-3"/>
    </source>
</evidence>
<dbReference type="InterPro" id="IPR045357">
    <property type="entry name" value="Aminopeptidase_N-like_N"/>
</dbReference>